<evidence type="ECO:0000256" key="1">
    <source>
        <dbReference type="SAM" id="Phobius"/>
    </source>
</evidence>
<keyword evidence="1" id="KW-1133">Transmembrane helix</keyword>
<dbReference type="Proteomes" id="UP000188726">
    <property type="component" value="Unassembled WGS sequence"/>
</dbReference>
<accession>A0AB36KAA3</accession>
<feature type="domain" description="DUF4875" evidence="2">
    <location>
        <begin position="64"/>
        <end position="147"/>
    </location>
</feature>
<keyword evidence="1" id="KW-0812">Transmembrane</keyword>
<dbReference type="InterPro" id="IPR032383">
    <property type="entry name" value="DUF4875"/>
</dbReference>
<dbReference type="Pfam" id="PF16175">
    <property type="entry name" value="DUF4875"/>
    <property type="match status" value="1"/>
</dbReference>
<feature type="transmembrane region" description="Helical" evidence="1">
    <location>
        <begin position="17"/>
        <end position="35"/>
    </location>
</feature>
<sequence length="154" mass="16668">MDKENQKSEQSTPKGKGCLQAIIGIFVIAFALALFTDDEPAKDSTPVAQEQSETDQKIDGIINQAQPYKVGYAKDLSIGNRSRFNANITTADNLSDEQLLATAAQAAKDLQLKNRVQVASVNVMVNGVPKVTVNYAPDMKGWSGDYTGGRFVIE</sequence>
<gene>
    <name evidence="3" type="ORF">BZG09_05160</name>
</gene>
<keyword evidence="1" id="KW-0472">Membrane</keyword>
<dbReference type="RefSeq" id="WP_077457493.1">
    <property type="nucleotide sequence ID" value="NZ_MUEO01000009.1"/>
</dbReference>
<proteinExistence type="predicted"/>
<comment type="caution">
    <text evidence="3">The sequence shown here is derived from an EMBL/GenBank/DDBJ whole genome shotgun (WGS) entry which is preliminary data.</text>
</comment>
<organism evidence="3 4">
    <name type="scientific">Salinivibrio kushneri</name>
    <dbReference type="NCBI Taxonomy" id="1908198"/>
    <lineage>
        <taxon>Bacteria</taxon>
        <taxon>Pseudomonadati</taxon>
        <taxon>Pseudomonadota</taxon>
        <taxon>Gammaproteobacteria</taxon>
        <taxon>Vibrionales</taxon>
        <taxon>Vibrionaceae</taxon>
        <taxon>Salinivibrio</taxon>
    </lineage>
</organism>
<dbReference type="EMBL" id="MUEO01000009">
    <property type="protein sequence ID" value="OOE45095.1"/>
    <property type="molecule type" value="Genomic_DNA"/>
</dbReference>
<evidence type="ECO:0000313" key="3">
    <source>
        <dbReference type="EMBL" id="OOE45095.1"/>
    </source>
</evidence>
<evidence type="ECO:0000313" key="4">
    <source>
        <dbReference type="Proteomes" id="UP000188726"/>
    </source>
</evidence>
<protein>
    <recommendedName>
        <fullName evidence="2">DUF4875 domain-containing protein</fullName>
    </recommendedName>
</protein>
<dbReference type="AlphaFoldDB" id="A0AB36KAA3"/>
<evidence type="ECO:0000259" key="2">
    <source>
        <dbReference type="Pfam" id="PF16175"/>
    </source>
</evidence>
<reference evidence="3 4" key="1">
    <citation type="journal article" date="2017" name="Genome Announc.">
        <title>Draft Genome Sequences of Salinivibrio proteolyticus, Salinivibrio sharmensis, Salinivibrio siamensis, Salinivibrio costicola subsp. alcaliphilus, Salinivibrio costicola subsp. vallismortis, and 29 New Isolates Belonging to the Genus Salinivibrio.</title>
        <authorList>
            <person name="Lopez-Hermoso C."/>
            <person name="de la Haba R.R."/>
            <person name="Sanchez-Porro C."/>
            <person name="Bayliss S.C."/>
            <person name="Feil E.J."/>
            <person name="Ventosa A."/>
        </authorList>
    </citation>
    <scope>NUCLEOTIDE SEQUENCE [LARGE SCALE GENOMIC DNA]</scope>
    <source>
        <strain evidence="3 4">IC202</strain>
    </source>
</reference>
<dbReference type="Gene3D" id="3.10.310.90">
    <property type="match status" value="1"/>
</dbReference>
<name>A0AB36KAA3_9GAMM</name>